<dbReference type="Proteomes" id="UP000319731">
    <property type="component" value="Unassembled WGS sequence"/>
</dbReference>
<dbReference type="EMBL" id="QEAO01000013">
    <property type="protein sequence ID" value="TPX34469.1"/>
    <property type="molecule type" value="Genomic_DNA"/>
</dbReference>
<dbReference type="InterPro" id="IPR029063">
    <property type="entry name" value="SAM-dependent_MTases_sf"/>
</dbReference>
<sequence>MEIVPFKYTNPFVNLKYEPTRIFYFGDTTIRIHQNVADRESISLHQNTGNVIWDGAYVLADYLDQHLDIKDLSTVELGAGCGLLSLLSLAKGAKTVVATDLPEHLDHIQLNVTENVKDSDHLSRIHVQSLAWGDAASGAALKVTQPDLIVASEILYLEDLHADLLRTLNALSTHSTRVLMSYKNRNMGEEKFFTRAKALRWNIEMVEARSLHKEFQTGEYRVFYMTRRSQS</sequence>
<evidence type="ECO:0000313" key="1">
    <source>
        <dbReference type="EMBL" id="TPX34469.1"/>
    </source>
</evidence>
<dbReference type="SUPFAM" id="SSF53335">
    <property type="entry name" value="S-adenosyl-L-methionine-dependent methyltransferases"/>
    <property type="match status" value="1"/>
</dbReference>
<dbReference type="Pfam" id="PF10294">
    <property type="entry name" value="Methyltransf_16"/>
    <property type="match status" value="1"/>
</dbReference>
<evidence type="ECO:0000313" key="2">
    <source>
        <dbReference type="Proteomes" id="UP000319731"/>
    </source>
</evidence>
<gene>
    <name evidence="1" type="ORF">SmJEL517_g02886</name>
</gene>
<reference evidence="1 2" key="1">
    <citation type="journal article" date="2019" name="Sci. Rep.">
        <title>Comparative genomics of chytrid fungi reveal insights into the obligate biotrophic and pathogenic lifestyle of Synchytrium endobioticum.</title>
        <authorList>
            <person name="van de Vossenberg B.T.L.H."/>
            <person name="Warris S."/>
            <person name="Nguyen H.D.T."/>
            <person name="van Gent-Pelzer M.P.E."/>
            <person name="Joly D.L."/>
            <person name="van de Geest H.C."/>
            <person name="Bonants P.J.M."/>
            <person name="Smith D.S."/>
            <person name="Levesque C.A."/>
            <person name="van der Lee T.A.J."/>
        </authorList>
    </citation>
    <scope>NUCLEOTIDE SEQUENCE [LARGE SCALE GENOMIC DNA]</scope>
    <source>
        <strain evidence="1 2">JEL517</strain>
    </source>
</reference>
<proteinExistence type="predicted"/>
<accession>A0A507C5U2</accession>
<dbReference type="InterPro" id="IPR019410">
    <property type="entry name" value="Methyltransf_16"/>
</dbReference>
<dbReference type="Gene3D" id="3.40.50.150">
    <property type="entry name" value="Vaccinia Virus protein VP39"/>
    <property type="match status" value="1"/>
</dbReference>
<dbReference type="AlphaFoldDB" id="A0A507C5U2"/>
<dbReference type="PANTHER" id="PTHR14614">
    <property type="entry name" value="HEPATOCELLULAR CARCINOMA-ASSOCIATED ANTIGEN"/>
    <property type="match status" value="1"/>
</dbReference>
<dbReference type="RefSeq" id="XP_031025189.1">
    <property type="nucleotide sequence ID" value="XM_031168814.1"/>
</dbReference>
<comment type="caution">
    <text evidence="1">The sequence shown here is derived from an EMBL/GenBank/DDBJ whole genome shotgun (WGS) entry which is preliminary data.</text>
</comment>
<dbReference type="OrthoDB" id="407325at2759"/>
<dbReference type="PANTHER" id="PTHR14614:SF109">
    <property type="entry name" value="RIBOSOMAL LYSINE N-METHYLTRANSFERASE 5"/>
    <property type="match status" value="1"/>
</dbReference>
<protein>
    <submittedName>
        <fullName evidence="1">Uncharacterized protein</fullName>
    </submittedName>
</protein>
<name>A0A507C5U2_9FUNG</name>
<keyword evidence="2" id="KW-1185">Reference proteome</keyword>
<dbReference type="GeneID" id="42004111"/>
<dbReference type="STRING" id="1806994.A0A507C5U2"/>
<organism evidence="1 2">
    <name type="scientific">Synchytrium microbalum</name>
    <dbReference type="NCBI Taxonomy" id="1806994"/>
    <lineage>
        <taxon>Eukaryota</taxon>
        <taxon>Fungi</taxon>
        <taxon>Fungi incertae sedis</taxon>
        <taxon>Chytridiomycota</taxon>
        <taxon>Chytridiomycota incertae sedis</taxon>
        <taxon>Chytridiomycetes</taxon>
        <taxon>Synchytriales</taxon>
        <taxon>Synchytriaceae</taxon>
        <taxon>Synchytrium</taxon>
    </lineage>
</organism>